<keyword evidence="3" id="KW-0731">Sigma factor</keyword>
<keyword evidence="5" id="KW-0804">Transcription</keyword>
<sequence>MAGRVPHNVHMAIQESSFGSTSSDLISRVRARDDDAWRRLVDLYGPLVIYWCRRSRLDSSDAADVVQEVFASVAGAIDQYQAREGGRFRGWLWTITRNKIHDHFRRIEKQGQAVGGTAAHQRIAELPDYQPDESSDAEDQQQLSQFLHRALEVVRVEFEENTWKAFWRAAIDGDSTSDIAADMGISANGVRQAKSRVLRRLRDELGEDPL</sequence>
<evidence type="ECO:0000313" key="7">
    <source>
        <dbReference type="EMBL" id="QDU60272.1"/>
    </source>
</evidence>
<dbReference type="KEGG" id="knv:Pan216_11110"/>
<dbReference type="GO" id="GO:0016987">
    <property type="term" value="F:sigma factor activity"/>
    <property type="evidence" value="ECO:0007669"/>
    <property type="project" value="UniProtKB-KW"/>
</dbReference>
<keyword evidence="8" id="KW-1185">Reference proteome</keyword>
<dbReference type="EMBL" id="CP036279">
    <property type="protein sequence ID" value="QDU60272.1"/>
    <property type="molecule type" value="Genomic_DNA"/>
</dbReference>
<evidence type="ECO:0000256" key="3">
    <source>
        <dbReference type="ARBA" id="ARBA00023082"/>
    </source>
</evidence>
<dbReference type="AlphaFoldDB" id="A0A518AZZ2"/>
<keyword evidence="4" id="KW-0238">DNA-binding</keyword>
<dbReference type="PANTHER" id="PTHR43133">
    <property type="entry name" value="RNA POLYMERASE ECF-TYPE SIGMA FACTO"/>
    <property type="match status" value="1"/>
</dbReference>
<name>A0A518AZZ2_9BACT</name>
<evidence type="ECO:0000256" key="4">
    <source>
        <dbReference type="ARBA" id="ARBA00023125"/>
    </source>
</evidence>
<dbReference type="InterPro" id="IPR039425">
    <property type="entry name" value="RNA_pol_sigma-70-like"/>
</dbReference>
<dbReference type="InterPro" id="IPR007627">
    <property type="entry name" value="RNA_pol_sigma70_r2"/>
</dbReference>
<dbReference type="InterPro" id="IPR036388">
    <property type="entry name" value="WH-like_DNA-bd_sf"/>
</dbReference>
<dbReference type="Gene3D" id="1.10.10.10">
    <property type="entry name" value="Winged helix-like DNA-binding domain superfamily/Winged helix DNA-binding domain"/>
    <property type="match status" value="1"/>
</dbReference>
<evidence type="ECO:0000259" key="6">
    <source>
        <dbReference type="Pfam" id="PF04542"/>
    </source>
</evidence>
<accession>A0A518AZZ2</accession>
<feature type="domain" description="RNA polymerase sigma-70 region 2" evidence="6">
    <location>
        <begin position="40"/>
        <end position="106"/>
    </location>
</feature>
<dbReference type="GO" id="GO:0006352">
    <property type="term" value="P:DNA-templated transcription initiation"/>
    <property type="evidence" value="ECO:0007669"/>
    <property type="project" value="InterPro"/>
</dbReference>
<dbReference type="InterPro" id="IPR013325">
    <property type="entry name" value="RNA_pol_sigma_r2"/>
</dbReference>
<dbReference type="SUPFAM" id="SSF88946">
    <property type="entry name" value="Sigma2 domain of RNA polymerase sigma factors"/>
    <property type="match status" value="1"/>
</dbReference>
<evidence type="ECO:0000256" key="5">
    <source>
        <dbReference type="ARBA" id="ARBA00023163"/>
    </source>
</evidence>
<proteinExistence type="inferred from homology"/>
<dbReference type="GO" id="GO:0003677">
    <property type="term" value="F:DNA binding"/>
    <property type="evidence" value="ECO:0007669"/>
    <property type="project" value="UniProtKB-KW"/>
</dbReference>
<comment type="similarity">
    <text evidence="1">Belongs to the sigma-70 factor family. ECF subfamily.</text>
</comment>
<evidence type="ECO:0000256" key="1">
    <source>
        <dbReference type="ARBA" id="ARBA00010641"/>
    </source>
</evidence>
<evidence type="ECO:0000256" key="2">
    <source>
        <dbReference type="ARBA" id="ARBA00023015"/>
    </source>
</evidence>
<reference evidence="7 8" key="1">
    <citation type="submission" date="2019-02" db="EMBL/GenBank/DDBJ databases">
        <title>Deep-cultivation of Planctomycetes and their phenomic and genomic characterization uncovers novel biology.</title>
        <authorList>
            <person name="Wiegand S."/>
            <person name="Jogler M."/>
            <person name="Boedeker C."/>
            <person name="Pinto D."/>
            <person name="Vollmers J."/>
            <person name="Rivas-Marin E."/>
            <person name="Kohn T."/>
            <person name="Peeters S.H."/>
            <person name="Heuer A."/>
            <person name="Rast P."/>
            <person name="Oberbeckmann S."/>
            <person name="Bunk B."/>
            <person name="Jeske O."/>
            <person name="Meyerdierks A."/>
            <person name="Storesund J.E."/>
            <person name="Kallscheuer N."/>
            <person name="Luecker S."/>
            <person name="Lage O.M."/>
            <person name="Pohl T."/>
            <person name="Merkel B.J."/>
            <person name="Hornburger P."/>
            <person name="Mueller R.-W."/>
            <person name="Bruemmer F."/>
            <person name="Labrenz M."/>
            <person name="Spormann A.M."/>
            <person name="Op den Camp H."/>
            <person name="Overmann J."/>
            <person name="Amann R."/>
            <person name="Jetten M.S.M."/>
            <person name="Mascher T."/>
            <person name="Medema M.H."/>
            <person name="Devos D.P."/>
            <person name="Kaster A.-K."/>
            <person name="Ovreas L."/>
            <person name="Rohde M."/>
            <person name="Galperin M.Y."/>
            <person name="Jogler C."/>
        </authorList>
    </citation>
    <scope>NUCLEOTIDE SEQUENCE [LARGE SCALE GENOMIC DNA]</scope>
    <source>
        <strain evidence="7 8">Pan216</strain>
    </source>
</reference>
<gene>
    <name evidence="7" type="primary">sigE_1</name>
    <name evidence="7" type="ORF">Pan216_11110</name>
</gene>
<dbReference type="Pfam" id="PF04542">
    <property type="entry name" value="Sigma70_r2"/>
    <property type="match status" value="1"/>
</dbReference>
<dbReference type="PANTHER" id="PTHR43133:SF8">
    <property type="entry name" value="RNA POLYMERASE SIGMA FACTOR HI_1459-RELATED"/>
    <property type="match status" value="1"/>
</dbReference>
<dbReference type="InterPro" id="IPR014284">
    <property type="entry name" value="RNA_pol_sigma-70_dom"/>
</dbReference>
<dbReference type="SUPFAM" id="SSF88659">
    <property type="entry name" value="Sigma3 and sigma4 domains of RNA polymerase sigma factors"/>
    <property type="match status" value="1"/>
</dbReference>
<dbReference type="Gene3D" id="1.10.1740.10">
    <property type="match status" value="1"/>
</dbReference>
<evidence type="ECO:0000313" key="8">
    <source>
        <dbReference type="Proteomes" id="UP000317093"/>
    </source>
</evidence>
<protein>
    <submittedName>
        <fullName evidence="7">ECF RNA polymerase sigma factor SigE</fullName>
    </submittedName>
</protein>
<dbReference type="Proteomes" id="UP000317093">
    <property type="component" value="Chromosome"/>
</dbReference>
<organism evidence="7 8">
    <name type="scientific">Kolteria novifilia</name>
    <dbReference type="NCBI Taxonomy" id="2527975"/>
    <lineage>
        <taxon>Bacteria</taxon>
        <taxon>Pseudomonadati</taxon>
        <taxon>Planctomycetota</taxon>
        <taxon>Planctomycetia</taxon>
        <taxon>Kolteriales</taxon>
        <taxon>Kolteriaceae</taxon>
        <taxon>Kolteria</taxon>
    </lineage>
</organism>
<keyword evidence="2" id="KW-0805">Transcription regulation</keyword>
<dbReference type="InterPro" id="IPR013324">
    <property type="entry name" value="RNA_pol_sigma_r3/r4-like"/>
</dbReference>
<dbReference type="NCBIfam" id="TIGR02937">
    <property type="entry name" value="sigma70-ECF"/>
    <property type="match status" value="1"/>
</dbReference>